<dbReference type="PROSITE" id="PS51352">
    <property type="entry name" value="THIOREDOXIN_2"/>
    <property type="match status" value="1"/>
</dbReference>
<dbReference type="InterPro" id="IPR013766">
    <property type="entry name" value="Thioredoxin_domain"/>
</dbReference>
<dbReference type="Gene3D" id="3.40.30.10">
    <property type="entry name" value="Glutaredoxin"/>
    <property type="match status" value="1"/>
</dbReference>
<reference evidence="3" key="1">
    <citation type="journal article" date="2006" name="PLoS Biol.">
        <title>Macronuclear genome sequence of the ciliate Tetrahymena thermophila, a model eukaryote.</title>
        <authorList>
            <person name="Eisen J.A."/>
            <person name="Coyne R.S."/>
            <person name="Wu M."/>
            <person name="Wu D."/>
            <person name="Thiagarajan M."/>
            <person name="Wortman J.R."/>
            <person name="Badger J.H."/>
            <person name="Ren Q."/>
            <person name="Amedeo P."/>
            <person name="Jones K.M."/>
            <person name="Tallon L.J."/>
            <person name="Delcher A.L."/>
            <person name="Salzberg S.L."/>
            <person name="Silva J.C."/>
            <person name="Haas B.J."/>
            <person name="Majoros W.H."/>
            <person name="Farzad M."/>
            <person name="Carlton J.M."/>
            <person name="Smith R.K. Jr."/>
            <person name="Garg J."/>
            <person name="Pearlman R.E."/>
            <person name="Karrer K.M."/>
            <person name="Sun L."/>
            <person name="Manning G."/>
            <person name="Elde N.C."/>
            <person name="Turkewitz A.P."/>
            <person name="Asai D.J."/>
            <person name="Wilkes D.E."/>
            <person name="Wang Y."/>
            <person name="Cai H."/>
            <person name="Collins K."/>
            <person name="Stewart B.A."/>
            <person name="Lee S.R."/>
            <person name="Wilamowska K."/>
            <person name="Weinberg Z."/>
            <person name="Ruzzo W.L."/>
            <person name="Wloga D."/>
            <person name="Gaertig J."/>
            <person name="Frankel J."/>
            <person name="Tsao C.-C."/>
            <person name="Gorovsky M.A."/>
            <person name="Keeling P.J."/>
            <person name="Waller R.F."/>
            <person name="Patron N.J."/>
            <person name="Cherry J.M."/>
            <person name="Stover N.A."/>
            <person name="Krieger C.J."/>
            <person name="del Toro C."/>
            <person name="Ryder H.F."/>
            <person name="Williamson S.C."/>
            <person name="Barbeau R.A."/>
            <person name="Hamilton E.P."/>
            <person name="Orias E."/>
        </authorList>
    </citation>
    <scope>NUCLEOTIDE SEQUENCE [LARGE SCALE GENOMIC DNA]</scope>
    <source>
        <strain evidence="3">SB210</strain>
    </source>
</reference>
<dbReference type="Proteomes" id="UP000009168">
    <property type="component" value="Unassembled WGS sequence"/>
</dbReference>
<dbReference type="InterPro" id="IPR011990">
    <property type="entry name" value="TPR-like_helical_dom_sf"/>
</dbReference>
<gene>
    <name evidence="2" type="ORF">TTHERM_00101310</name>
</gene>
<dbReference type="GO" id="GO:0015035">
    <property type="term" value="F:protein-disulfide reductase activity"/>
    <property type="evidence" value="ECO:0007669"/>
    <property type="project" value="TreeGrafter"/>
</dbReference>
<dbReference type="eggNOG" id="KOG0910">
    <property type="taxonomic scope" value="Eukaryota"/>
</dbReference>
<dbReference type="PANTHER" id="PTHR45663">
    <property type="entry name" value="GEO12009P1"/>
    <property type="match status" value="1"/>
</dbReference>
<dbReference type="InParanoid" id="Q234R8"/>
<accession>Q234R8</accession>
<dbReference type="Gene3D" id="1.25.40.10">
    <property type="entry name" value="Tetratricopeptide repeat domain"/>
    <property type="match status" value="1"/>
</dbReference>
<dbReference type="SMR" id="Q234R8"/>
<proteinExistence type="predicted"/>
<dbReference type="SUPFAM" id="SSF48452">
    <property type="entry name" value="TPR-like"/>
    <property type="match status" value="1"/>
</dbReference>
<dbReference type="OrthoDB" id="2121326at2759"/>
<dbReference type="STRING" id="312017.Q234R8"/>
<dbReference type="OMA" id="FVMEAND"/>
<dbReference type="RefSeq" id="XP_001012180.2">
    <property type="nucleotide sequence ID" value="XM_001012180.3"/>
</dbReference>
<dbReference type="GeneID" id="7841195"/>
<dbReference type="Pfam" id="PF00085">
    <property type="entry name" value="Thioredoxin"/>
    <property type="match status" value="1"/>
</dbReference>
<dbReference type="Pfam" id="PF14561">
    <property type="entry name" value="TPR_20"/>
    <property type="match status" value="1"/>
</dbReference>
<dbReference type="SUPFAM" id="SSF52833">
    <property type="entry name" value="Thioredoxin-like"/>
    <property type="match status" value="1"/>
</dbReference>
<name>Q234R8_TETTS</name>
<dbReference type="PANTHER" id="PTHR45663:SF11">
    <property type="entry name" value="GEO12009P1"/>
    <property type="match status" value="1"/>
</dbReference>
<evidence type="ECO:0000313" key="2">
    <source>
        <dbReference type="EMBL" id="EAR91935.2"/>
    </source>
</evidence>
<dbReference type="EMBL" id="GG662767">
    <property type="protein sequence ID" value="EAR91935.2"/>
    <property type="molecule type" value="Genomic_DNA"/>
</dbReference>
<dbReference type="CDD" id="cd02956">
    <property type="entry name" value="ybbN"/>
    <property type="match status" value="1"/>
</dbReference>
<dbReference type="GO" id="GO:0006950">
    <property type="term" value="P:response to stress"/>
    <property type="evidence" value="ECO:0007669"/>
    <property type="project" value="UniProtKB-ARBA"/>
</dbReference>
<feature type="domain" description="Thioredoxin" evidence="1">
    <location>
        <begin position="54"/>
        <end position="180"/>
    </location>
</feature>
<sequence>MRKGLQLLGSAFKNNSIFRRNNKLISGLSNISINQLPKFQFSQGDGKYSEETMAKLKQQAQQFYETEVKSKDTPIYDLQKQDEWQNVVLDSPIPVVLDCYADWCQPCQKLTPILEQQAAKSQGKWKLVKLNIDKFPQLATALQIQSIPTVYLISNKNAIDGFVGGIDEAELNAFFETVKQVAGLTPQEDDVKDKLALASTFIENDTKLNEAKAIIQSLLDNEIYKNKYGGRLISQLSVIAAKEGNKQDALKYLNEIRTKYSEEAKDEEIQLLMKKAEDILEALKKKLSDDPEIDRLKELIEKNPKNPQLIFNLAEYQVKKNLHEDAIENLFLIIQIDRNWENKKANKLLIDIFSQLGAAHTLTIQGRKKLQKLLY</sequence>
<dbReference type="KEGG" id="tet:TTHERM_00101310"/>
<dbReference type="InterPro" id="IPR036249">
    <property type="entry name" value="Thioredoxin-like_sf"/>
</dbReference>
<dbReference type="HOGENOM" id="CLU_738708_0_0_1"/>
<protein>
    <submittedName>
        <fullName evidence="2">Thioredoxin</fullName>
    </submittedName>
</protein>
<evidence type="ECO:0000313" key="3">
    <source>
        <dbReference type="Proteomes" id="UP000009168"/>
    </source>
</evidence>
<keyword evidence="3" id="KW-1185">Reference proteome</keyword>
<dbReference type="AlphaFoldDB" id="Q234R8"/>
<organism evidence="2 3">
    <name type="scientific">Tetrahymena thermophila (strain SB210)</name>
    <dbReference type="NCBI Taxonomy" id="312017"/>
    <lineage>
        <taxon>Eukaryota</taxon>
        <taxon>Sar</taxon>
        <taxon>Alveolata</taxon>
        <taxon>Ciliophora</taxon>
        <taxon>Intramacronucleata</taxon>
        <taxon>Oligohymenophorea</taxon>
        <taxon>Hymenostomatida</taxon>
        <taxon>Tetrahymenina</taxon>
        <taxon>Tetrahymenidae</taxon>
        <taxon>Tetrahymena</taxon>
    </lineage>
</organism>
<evidence type="ECO:0000259" key="1">
    <source>
        <dbReference type="PROSITE" id="PS51352"/>
    </source>
</evidence>
<dbReference type="GO" id="GO:0005737">
    <property type="term" value="C:cytoplasm"/>
    <property type="evidence" value="ECO:0007669"/>
    <property type="project" value="TreeGrafter"/>
</dbReference>